<sequence length="227" mass="26940">MTKETKGNVNKFIPLNGHKMLALKKDMIFENKNTYIFDIDETLYPESKEIKDLRRKNYLEFLKEKGFNYEEATKELNMYTEKYGVAIKGILHKYNIDDEIYFKLIKRESLDYKLFQIDTTGSEILSSLSGLKICLTNSDFFHARLVLKSLGLLDHFDYVFHSDYEDKNFICKPDEEVYHLVELFLGIKKRENVYFFDDKLANVEAARMIGWNGYHVNEKEDYKIILN</sequence>
<dbReference type="STRING" id="1288291.A0A059F1G0"/>
<dbReference type="HOGENOM" id="CLU_059493_1_1_1"/>
<dbReference type="PANTHER" id="PTHR47438:SF1">
    <property type="entry name" value="PHOSPHATE METABOLISM PROTEIN 8-RELATED"/>
    <property type="match status" value="1"/>
</dbReference>
<feature type="non-terminal residue" evidence="1">
    <location>
        <position position="227"/>
    </location>
</feature>
<evidence type="ECO:0000313" key="1">
    <source>
        <dbReference type="EMBL" id="KCZ80816.1"/>
    </source>
</evidence>
<reference evidence="1 2" key="2">
    <citation type="submission" date="2014-03" db="EMBL/GenBank/DDBJ databases">
        <title>The Genome Sequence of Anncaliia algerae insect isolate PRA339.</title>
        <authorList>
            <consortium name="The Broad Institute Genome Sequencing Platform"/>
            <consortium name="The Broad Institute Genome Sequencing Center for Infectious Disease"/>
            <person name="Cuomo C."/>
            <person name="Becnel J."/>
            <person name="Sanscrainte N."/>
            <person name="Walker B."/>
            <person name="Young S.K."/>
            <person name="Zeng Q."/>
            <person name="Gargeya S."/>
            <person name="Fitzgerald M."/>
            <person name="Haas B."/>
            <person name="Abouelleil A."/>
            <person name="Alvarado L."/>
            <person name="Arachchi H.M."/>
            <person name="Berlin A.M."/>
            <person name="Chapman S.B."/>
            <person name="Dewar J."/>
            <person name="Goldberg J."/>
            <person name="Griggs A."/>
            <person name="Gujja S."/>
            <person name="Hansen M."/>
            <person name="Howarth C."/>
            <person name="Imamovic A."/>
            <person name="Larimer J."/>
            <person name="McCowan C."/>
            <person name="Murphy C."/>
            <person name="Neiman D."/>
            <person name="Pearson M."/>
            <person name="Priest M."/>
            <person name="Roberts A."/>
            <person name="Saif S."/>
            <person name="Shea T."/>
            <person name="Sisk P."/>
            <person name="Sykes S."/>
            <person name="Wortman J."/>
            <person name="Nusbaum C."/>
            <person name="Birren B."/>
        </authorList>
    </citation>
    <scope>NUCLEOTIDE SEQUENCE [LARGE SCALE GENOMIC DNA]</scope>
    <source>
        <strain evidence="1 2">PRA339</strain>
    </source>
</reference>
<dbReference type="AlphaFoldDB" id="A0A059F1G0"/>
<reference evidence="2" key="1">
    <citation type="submission" date="2013-02" db="EMBL/GenBank/DDBJ databases">
        <authorList>
            <consortium name="The Broad Institute Genome Sequencing Platform"/>
            <person name="Cuomo C."/>
            <person name="Becnel J."/>
            <person name="Sanscrainte N."/>
            <person name="Walker B."/>
            <person name="Young S.K."/>
            <person name="Zeng Q."/>
            <person name="Gargeya S."/>
            <person name="Fitzgerald M."/>
            <person name="Haas B."/>
            <person name="Abouelleil A."/>
            <person name="Alvarado L."/>
            <person name="Arachchi H.M."/>
            <person name="Berlin A.M."/>
            <person name="Chapman S.B."/>
            <person name="Dewar J."/>
            <person name="Goldberg J."/>
            <person name="Griggs A."/>
            <person name="Gujja S."/>
            <person name="Hansen M."/>
            <person name="Howarth C."/>
            <person name="Imamovic A."/>
            <person name="Larimer J."/>
            <person name="McCowan C."/>
            <person name="Murphy C."/>
            <person name="Neiman D."/>
            <person name="Pearson M."/>
            <person name="Priest M."/>
            <person name="Roberts A."/>
            <person name="Saif S."/>
            <person name="Shea T."/>
            <person name="Sisk P."/>
            <person name="Sykes S."/>
            <person name="Wortman J."/>
            <person name="Nusbaum C."/>
            <person name="Birren B."/>
        </authorList>
    </citation>
    <scope>NUCLEOTIDE SEQUENCE [LARGE SCALE GENOMIC DNA]</scope>
    <source>
        <strain evidence="2">PRA339</strain>
    </source>
</reference>
<gene>
    <name evidence="1" type="ORF">H312_01763</name>
</gene>
<dbReference type="Gene3D" id="1.10.150.450">
    <property type="match status" value="1"/>
</dbReference>
<dbReference type="GO" id="GO:0006206">
    <property type="term" value="P:pyrimidine nucleobase metabolic process"/>
    <property type="evidence" value="ECO:0007669"/>
    <property type="project" value="TreeGrafter"/>
</dbReference>
<organism evidence="1 2">
    <name type="scientific">Anncaliia algerae PRA339</name>
    <dbReference type="NCBI Taxonomy" id="1288291"/>
    <lineage>
        <taxon>Eukaryota</taxon>
        <taxon>Fungi</taxon>
        <taxon>Fungi incertae sedis</taxon>
        <taxon>Microsporidia</taxon>
        <taxon>Tubulinosematoidea</taxon>
        <taxon>Tubulinosematidae</taxon>
        <taxon>Anncaliia</taxon>
    </lineage>
</organism>
<dbReference type="GO" id="GO:0009166">
    <property type="term" value="P:nucleotide catabolic process"/>
    <property type="evidence" value="ECO:0007669"/>
    <property type="project" value="TreeGrafter"/>
</dbReference>
<dbReference type="Gene3D" id="3.40.50.1000">
    <property type="entry name" value="HAD superfamily/HAD-like"/>
    <property type="match status" value="1"/>
</dbReference>
<proteinExistence type="predicted"/>
<dbReference type="InterPro" id="IPR006439">
    <property type="entry name" value="HAD-SF_hydro_IA"/>
</dbReference>
<dbReference type="VEuPathDB" id="MicrosporidiaDB:H312_01763"/>
<dbReference type="OrthoDB" id="2194085at2759"/>
<protein>
    <submittedName>
        <fullName evidence="1">Pyrimidine 5'-nucleotidase</fullName>
    </submittedName>
</protein>
<dbReference type="EMBL" id="KK365161">
    <property type="protein sequence ID" value="KCZ80816.1"/>
    <property type="molecule type" value="Genomic_DNA"/>
</dbReference>
<dbReference type="SFLD" id="SFLDG01129">
    <property type="entry name" value="C1.5:_HAD__Beta-PGM__Phosphata"/>
    <property type="match status" value="1"/>
</dbReference>
<name>A0A059F1G0_9MICR</name>
<dbReference type="SFLD" id="SFLDS00003">
    <property type="entry name" value="Haloacid_Dehalogenase"/>
    <property type="match status" value="1"/>
</dbReference>
<accession>A0A059F1G0</accession>
<dbReference type="InterPro" id="IPR052791">
    <property type="entry name" value="SSM1_domain"/>
</dbReference>
<dbReference type="InterPro" id="IPR023214">
    <property type="entry name" value="HAD_sf"/>
</dbReference>
<dbReference type="Proteomes" id="UP000030655">
    <property type="component" value="Unassembled WGS sequence"/>
</dbReference>
<dbReference type="NCBIfam" id="TIGR01509">
    <property type="entry name" value="HAD-SF-IA-v3"/>
    <property type="match status" value="1"/>
</dbReference>
<dbReference type="GO" id="GO:0008252">
    <property type="term" value="F:nucleotidase activity"/>
    <property type="evidence" value="ECO:0007669"/>
    <property type="project" value="TreeGrafter"/>
</dbReference>
<dbReference type="SUPFAM" id="SSF56784">
    <property type="entry name" value="HAD-like"/>
    <property type="match status" value="1"/>
</dbReference>
<evidence type="ECO:0000313" key="2">
    <source>
        <dbReference type="Proteomes" id="UP000030655"/>
    </source>
</evidence>
<dbReference type="Pfam" id="PF00702">
    <property type="entry name" value="Hydrolase"/>
    <property type="match status" value="1"/>
</dbReference>
<dbReference type="PANTHER" id="PTHR47438">
    <property type="entry name" value="PHOSPHATE METABOLISM PROTEIN 8-RELATED"/>
    <property type="match status" value="1"/>
</dbReference>
<dbReference type="InterPro" id="IPR036412">
    <property type="entry name" value="HAD-like_sf"/>
</dbReference>
<keyword evidence="2" id="KW-1185">Reference proteome</keyword>